<sequence>MIVVIGGGPAGRIAAMRLGQAGREVRLIEKRAIGGQCLHDRCMVVCALADAARAVERSRRMYDLGILDAAPRVSFPTLMTRMREVQQKLAAVLDEETRSTGVEVIYGAEGSIDGSTVFVDGERIPAEAVIAATGSRAVLPAIPGIERDGVYTYETLRLLPEVPGRIAIIGGGTVAAEFAHIFRAFGAEVTVLARSRFLGDLNEKLRAAAFRDLAGMDIREQTAAESLEGGGRVRSVAVRTAAGTDTIDVDAVFLATGLAPRSEMLQGIGKKPDGSVIVDARMRTDVPGVYAAGDVIGPPYLTPVARREGVVAADTILGRDTVMDYTGVPRALELGYEFAYVSVDGDDDLALSSPAPAGPGSFWDVPRSWTGMAQIRVDPETGRLVGASAAAPGASLLISYIGSLMKKGIRVGDFDDFAEIHPSTDGVYWLSRYAAGLLRKKNGDEP</sequence>
<dbReference type="Gene3D" id="3.30.390.30">
    <property type="match status" value="1"/>
</dbReference>
<comment type="caution">
    <text evidence="4">The sequence shown here is derived from an EMBL/GenBank/DDBJ whole genome shotgun (WGS) entry which is preliminary data.</text>
</comment>
<dbReference type="EMBL" id="VCYH01000006">
    <property type="protein sequence ID" value="MDN7025114.1"/>
    <property type="molecule type" value="Genomic_DNA"/>
</dbReference>
<feature type="domain" description="FAD/NAD(P)-binding" evidence="3">
    <location>
        <begin position="2"/>
        <end position="309"/>
    </location>
</feature>
<dbReference type="InterPro" id="IPR016156">
    <property type="entry name" value="FAD/NAD-linked_Rdtase_dimer_sf"/>
</dbReference>
<protein>
    <submittedName>
        <fullName evidence="4">NAD(P)/FAD-dependent oxidoreductase</fullName>
    </submittedName>
</protein>
<dbReference type="Proteomes" id="UP001168338">
    <property type="component" value="Unassembled WGS sequence"/>
</dbReference>
<organism evidence="4 5">
    <name type="scientific">Methanoculleus frigidifontis</name>
    <dbReference type="NCBI Taxonomy" id="2584085"/>
    <lineage>
        <taxon>Archaea</taxon>
        <taxon>Methanobacteriati</taxon>
        <taxon>Methanobacteriota</taxon>
        <taxon>Stenosarchaea group</taxon>
        <taxon>Methanomicrobia</taxon>
        <taxon>Methanomicrobiales</taxon>
        <taxon>Methanomicrobiaceae</taxon>
        <taxon>Methanoculleus</taxon>
    </lineage>
</organism>
<dbReference type="InterPro" id="IPR036188">
    <property type="entry name" value="FAD/NAD-bd_sf"/>
</dbReference>
<accession>A0ABT8MAY8</accession>
<keyword evidence="1" id="KW-0285">Flavoprotein</keyword>
<dbReference type="Pfam" id="PF07992">
    <property type="entry name" value="Pyr_redox_2"/>
    <property type="match status" value="1"/>
</dbReference>
<evidence type="ECO:0000259" key="3">
    <source>
        <dbReference type="Pfam" id="PF07992"/>
    </source>
</evidence>
<keyword evidence="2" id="KW-0274">FAD</keyword>
<dbReference type="PANTHER" id="PTHR43014">
    <property type="entry name" value="MERCURIC REDUCTASE"/>
    <property type="match status" value="1"/>
</dbReference>
<name>A0ABT8MAY8_9EURY</name>
<keyword evidence="5" id="KW-1185">Reference proteome</keyword>
<proteinExistence type="predicted"/>
<evidence type="ECO:0000313" key="5">
    <source>
        <dbReference type="Proteomes" id="UP001168338"/>
    </source>
</evidence>
<gene>
    <name evidence="4" type="ORF">FGU65_09470</name>
</gene>
<dbReference type="SUPFAM" id="SSF51905">
    <property type="entry name" value="FAD/NAD(P)-binding domain"/>
    <property type="match status" value="1"/>
</dbReference>
<dbReference type="RefSeq" id="WP_301664263.1">
    <property type="nucleotide sequence ID" value="NZ_VCYH01000006.1"/>
</dbReference>
<dbReference type="PANTHER" id="PTHR43014:SF5">
    <property type="entry name" value="GLUTATHIONE REDUCTASE (NADPH)"/>
    <property type="match status" value="1"/>
</dbReference>
<reference evidence="4" key="1">
    <citation type="submission" date="2019-05" db="EMBL/GenBank/DDBJ databases">
        <title>Methanoculleus sp. FWC-SCC1, a methanogenic archaeon isolated from deep marine cold seep.</title>
        <authorList>
            <person name="Chen Y.-W."/>
            <person name="Chen S.-C."/>
            <person name="Teng N.-H."/>
            <person name="Lai M.-C."/>
        </authorList>
    </citation>
    <scope>NUCLEOTIDE SEQUENCE</scope>
    <source>
        <strain evidence="4">FWC-SCC1</strain>
    </source>
</reference>
<evidence type="ECO:0000313" key="4">
    <source>
        <dbReference type="EMBL" id="MDN7025114.1"/>
    </source>
</evidence>
<evidence type="ECO:0000256" key="1">
    <source>
        <dbReference type="ARBA" id="ARBA00022630"/>
    </source>
</evidence>
<dbReference type="PRINTS" id="PR00411">
    <property type="entry name" value="PNDRDTASEI"/>
</dbReference>
<dbReference type="PRINTS" id="PR00368">
    <property type="entry name" value="FADPNR"/>
</dbReference>
<dbReference type="Gene3D" id="3.50.50.60">
    <property type="entry name" value="FAD/NAD(P)-binding domain"/>
    <property type="match status" value="2"/>
</dbReference>
<dbReference type="SUPFAM" id="SSF55424">
    <property type="entry name" value="FAD/NAD-linked reductases, dimerisation (C-terminal) domain"/>
    <property type="match status" value="1"/>
</dbReference>
<evidence type="ECO:0000256" key="2">
    <source>
        <dbReference type="ARBA" id="ARBA00022827"/>
    </source>
</evidence>
<dbReference type="InterPro" id="IPR023753">
    <property type="entry name" value="FAD/NAD-binding_dom"/>
</dbReference>